<evidence type="ECO:0000313" key="1">
    <source>
        <dbReference type="EMBL" id="KAJ0389580.1"/>
    </source>
</evidence>
<dbReference type="Proteomes" id="UP001209570">
    <property type="component" value="Unassembled WGS sequence"/>
</dbReference>
<organism evidence="1 2">
    <name type="scientific">Pythium insidiosum</name>
    <name type="common">Pythiosis disease agent</name>
    <dbReference type="NCBI Taxonomy" id="114742"/>
    <lineage>
        <taxon>Eukaryota</taxon>
        <taxon>Sar</taxon>
        <taxon>Stramenopiles</taxon>
        <taxon>Oomycota</taxon>
        <taxon>Peronosporomycetes</taxon>
        <taxon>Pythiales</taxon>
        <taxon>Pythiaceae</taxon>
        <taxon>Pythium</taxon>
    </lineage>
</organism>
<sequence>MSLNDLKPSNSLKARESSVKTFKRFLEDEGVALSVVDDAVRTDESGATLIALMDRYGVYLAQLRAKDGSALKKNTVGQYFRQTKMWILERFPHFTQLVDGAILAKGRILERYSAMRPGSKIVKQAAACTKQDLYSLLNYIYTTATVAVDYQDAALLAMLWYLFGHR</sequence>
<comment type="caution">
    <text evidence="1">The sequence shown here is derived from an EMBL/GenBank/DDBJ whole genome shotgun (WGS) entry which is preliminary data.</text>
</comment>
<keyword evidence="2" id="KW-1185">Reference proteome</keyword>
<name>A0AAD5L5Y4_PYTIN</name>
<evidence type="ECO:0000313" key="2">
    <source>
        <dbReference type="Proteomes" id="UP001209570"/>
    </source>
</evidence>
<dbReference type="AlphaFoldDB" id="A0AAD5L5Y4"/>
<protein>
    <submittedName>
        <fullName evidence="1">Uncharacterized protein</fullName>
    </submittedName>
</protein>
<accession>A0AAD5L5Y4</accession>
<gene>
    <name evidence="1" type="ORF">P43SY_011541</name>
</gene>
<reference evidence="1" key="1">
    <citation type="submission" date="2021-12" db="EMBL/GenBank/DDBJ databases">
        <title>Prjna785345.</title>
        <authorList>
            <person name="Rujirawat T."/>
            <person name="Krajaejun T."/>
        </authorList>
    </citation>
    <scope>NUCLEOTIDE SEQUENCE</scope>
    <source>
        <strain evidence="1">Pi057C3</strain>
    </source>
</reference>
<proteinExistence type="predicted"/>
<dbReference type="EMBL" id="JAKCXM010003518">
    <property type="protein sequence ID" value="KAJ0389580.1"/>
    <property type="molecule type" value="Genomic_DNA"/>
</dbReference>